<dbReference type="EMBL" id="JACHFW010000015">
    <property type="protein sequence ID" value="MBB5265882.1"/>
    <property type="molecule type" value="Genomic_DNA"/>
</dbReference>
<organism evidence="2 3">
    <name type="scientific">Catenibacillus scindens</name>
    <dbReference type="NCBI Taxonomy" id="673271"/>
    <lineage>
        <taxon>Bacteria</taxon>
        <taxon>Bacillati</taxon>
        <taxon>Bacillota</taxon>
        <taxon>Clostridia</taxon>
        <taxon>Lachnospirales</taxon>
        <taxon>Lachnospiraceae</taxon>
        <taxon>Catenibacillus</taxon>
    </lineage>
</organism>
<protein>
    <submittedName>
        <fullName evidence="2">ABC-type transporter Mla subunit MlaD</fullName>
    </submittedName>
</protein>
<evidence type="ECO:0000313" key="3">
    <source>
        <dbReference type="Proteomes" id="UP000543642"/>
    </source>
</evidence>
<feature type="coiled-coil region" evidence="1">
    <location>
        <begin position="5"/>
        <end position="39"/>
    </location>
</feature>
<evidence type="ECO:0000313" key="2">
    <source>
        <dbReference type="EMBL" id="MBB5265882.1"/>
    </source>
</evidence>
<comment type="caution">
    <text evidence="2">The sequence shown here is derived from an EMBL/GenBank/DDBJ whole genome shotgun (WGS) entry which is preliminary data.</text>
</comment>
<gene>
    <name evidence="2" type="ORF">HNP82_003033</name>
</gene>
<dbReference type="RefSeq" id="WP_162611184.1">
    <property type="nucleotide sequence ID" value="NZ_JACHFW010000015.1"/>
</dbReference>
<name>A0A7W8M6S0_9FIRM</name>
<sequence length="74" mass="8620">MARRVVTLEEKIEKAQINVAETKVKYDKAVDELEKLLTKRKERDNKQLLEAFSKSEKTLAEVIEFLQGNRPSED</sequence>
<dbReference type="Proteomes" id="UP000543642">
    <property type="component" value="Unassembled WGS sequence"/>
</dbReference>
<keyword evidence="1" id="KW-0175">Coiled coil</keyword>
<accession>A0A7W8M6S0</accession>
<reference evidence="2 3" key="1">
    <citation type="submission" date="2020-08" db="EMBL/GenBank/DDBJ databases">
        <title>Genomic Encyclopedia of Type Strains, Phase IV (KMG-IV): sequencing the most valuable type-strain genomes for metagenomic binning, comparative biology and taxonomic classification.</title>
        <authorList>
            <person name="Goeker M."/>
        </authorList>
    </citation>
    <scope>NUCLEOTIDE SEQUENCE [LARGE SCALE GENOMIC DNA]</scope>
    <source>
        <strain evidence="2 3">DSM 106146</strain>
    </source>
</reference>
<dbReference type="AlphaFoldDB" id="A0A7W8M6S0"/>
<keyword evidence="3" id="KW-1185">Reference proteome</keyword>
<proteinExistence type="predicted"/>
<evidence type="ECO:0000256" key="1">
    <source>
        <dbReference type="SAM" id="Coils"/>
    </source>
</evidence>